<gene>
    <name evidence="1" type="ORF">SAMN04488078_101777</name>
</gene>
<dbReference type="AlphaFoldDB" id="A0A239EZS1"/>
<evidence type="ECO:0000313" key="2">
    <source>
        <dbReference type="Proteomes" id="UP000198440"/>
    </source>
</evidence>
<sequence>MADQPTITTPTFTSSHVFSTDDVTGTYDGLTQGDIPAGDAPIVDFTAVPTITKEGVMLYPVDSEFGFYVTDFLGAEDKIRDYDYGEGFVGDLTGSAGEQLGLVVSDAPTDTFKTPAVLGTWLSGLGGNTVKASTEHYAVMQQVLSDQAYPDDPSAVYALDDDLILLSQNPLWDGQHVADLLANPIVYGVTDKNDDGVLNIEDLLNPNESTISYDIAYSSDYSVTMKDDGKLLYRWGNLIKRPNDIRLEATLDLPDEWNEVDSGTGLLPLYKVTSAELVTNHTITNNPNDQIRPEDFENEAAIGTLPTYSIVTDYNLDGNGPREVWVTTDDYYAGDGTMYPAGMPVTARCIRRAPSSRMKTWPRQPQAPCWRQSAASTKGCSKGLQTPGTPPWTASRSRRLLMWTANTSLARAGVCSLTNTVRTCPAS</sequence>
<reference evidence="1 2" key="1">
    <citation type="submission" date="2017-06" db="EMBL/GenBank/DDBJ databases">
        <authorList>
            <person name="Kim H.J."/>
            <person name="Triplett B.A."/>
        </authorList>
    </citation>
    <scope>NUCLEOTIDE SEQUENCE [LARGE SCALE GENOMIC DNA]</scope>
    <source>
        <strain evidence="1 2">DSM 11445</strain>
    </source>
</reference>
<dbReference type="RefSeq" id="WP_245823222.1">
    <property type="nucleotide sequence ID" value="NZ_FZON01000017.1"/>
</dbReference>
<protein>
    <submittedName>
        <fullName evidence="1">Uncharacterized protein</fullName>
    </submittedName>
</protein>
<dbReference type="EMBL" id="FZON01000017">
    <property type="protein sequence ID" value="SNS50156.1"/>
    <property type="molecule type" value="Genomic_DNA"/>
</dbReference>
<accession>A0A239EZS1</accession>
<organism evidence="1 2">
    <name type="scientific">Antarctobacter heliothermus</name>
    <dbReference type="NCBI Taxonomy" id="74033"/>
    <lineage>
        <taxon>Bacteria</taxon>
        <taxon>Pseudomonadati</taxon>
        <taxon>Pseudomonadota</taxon>
        <taxon>Alphaproteobacteria</taxon>
        <taxon>Rhodobacterales</taxon>
        <taxon>Roseobacteraceae</taxon>
        <taxon>Antarctobacter</taxon>
    </lineage>
</organism>
<dbReference type="Proteomes" id="UP000198440">
    <property type="component" value="Unassembled WGS sequence"/>
</dbReference>
<evidence type="ECO:0000313" key="1">
    <source>
        <dbReference type="EMBL" id="SNS50156.1"/>
    </source>
</evidence>
<proteinExistence type="predicted"/>
<name>A0A239EZS1_9RHOB</name>